<dbReference type="KEGG" id="dzi:111284442"/>
<dbReference type="AlphaFoldDB" id="A0A6P5XLP5"/>
<evidence type="ECO:0000256" key="1">
    <source>
        <dbReference type="ARBA" id="ARBA00022729"/>
    </source>
</evidence>
<keyword evidence="2" id="KW-1185">Reference proteome</keyword>
<dbReference type="Proteomes" id="UP000515121">
    <property type="component" value="Unplaced"/>
</dbReference>
<accession>A0A6P5XLP5</accession>
<dbReference type="GeneID" id="111284442"/>
<organism evidence="2 3">
    <name type="scientific">Durio zibethinus</name>
    <name type="common">Durian</name>
    <dbReference type="NCBI Taxonomy" id="66656"/>
    <lineage>
        <taxon>Eukaryota</taxon>
        <taxon>Viridiplantae</taxon>
        <taxon>Streptophyta</taxon>
        <taxon>Embryophyta</taxon>
        <taxon>Tracheophyta</taxon>
        <taxon>Spermatophyta</taxon>
        <taxon>Magnoliopsida</taxon>
        <taxon>eudicotyledons</taxon>
        <taxon>Gunneridae</taxon>
        <taxon>Pentapetalae</taxon>
        <taxon>rosids</taxon>
        <taxon>malvids</taxon>
        <taxon>Malvales</taxon>
        <taxon>Malvaceae</taxon>
        <taxon>Helicteroideae</taxon>
        <taxon>Durio</taxon>
    </lineage>
</organism>
<dbReference type="PANTHER" id="PTHR33184:SF72">
    <property type="entry name" value="BETA-1,3-N-ACETYLGLUCOSAMINYLTRANSFERASE FAMILY PROTEIN"/>
    <property type="match status" value="1"/>
</dbReference>
<dbReference type="GO" id="GO:0001709">
    <property type="term" value="P:cell fate determination"/>
    <property type="evidence" value="ECO:0007669"/>
    <property type="project" value="TreeGrafter"/>
</dbReference>
<dbReference type="RefSeq" id="XP_022728836.1">
    <property type="nucleotide sequence ID" value="XM_022873101.1"/>
</dbReference>
<dbReference type="Pfam" id="PF24068">
    <property type="entry name" value="TPD1_C"/>
    <property type="match status" value="1"/>
</dbReference>
<dbReference type="OrthoDB" id="603213at2759"/>
<proteinExistence type="predicted"/>
<name>A0A6P5XLP5_DURZI</name>
<evidence type="ECO:0000313" key="2">
    <source>
        <dbReference type="Proteomes" id="UP000515121"/>
    </source>
</evidence>
<evidence type="ECO:0000313" key="3">
    <source>
        <dbReference type="RefSeq" id="XP_022728836.1"/>
    </source>
</evidence>
<dbReference type="PANTHER" id="PTHR33184">
    <property type="entry name" value="PROTEIN TAPETUM DETERMINANT 1-LIKE-RELATED"/>
    <property type="match status" value="1"/>
</dbReference>
<reference evidence="3" key="1">
    <citation type="submission" date="2025-08" db="UniProtKB">
        <authorList>
            <consortium name="RefSeq"/>
        </authorList>
    </citation>
    <scope>IDENTIFICATION</scope>
    <source>
        <tissue evidence="3">Fruit stalk</tissue>
    </source>
</reference>
<keyword evidence="1" id="KW-0732">Signal</keyword>
<sequence>MGKLKSSPNLLKKRWSLTNQLAITCKRSISETLATIFNSVKLSKHTQERLDISSSQEVVTLYILVMRLKSYLSISSMAIHYLGLLSLLYLKTIQRISDNLVEVFSNFNAGFCLCVLNDITVGSVRTGKEIQGKPEWKVAVTNNCKSTQHELKLACQGFQSVETEDPTSSRSKVTIASSSKAML</sequence>
<gene>
    <name evidence="3" type="primary">LOC111284442</name>
</gene>
<dbReference type="InterPro" id="IPR040361">
    <property type="entry name" value="TPD1"/>
</dbReference>
<protein>
    <submittedName>
        <fullName evidence="3">Uncharacterized protein LOC111284442</fullName>
    </submittedName>
</protein>